<organism evidence="1">
    <name type="scientific">Satyrvirus sp</name>
    <dbReference type="NCBI Taxonomy" id="2487771"/>
    <lineage>
        <taxon>Viruses</taxon>
        <taxon>Varidnaviria</taxon>
        <taxon>Bamfordvirae</taxon>
        <taxon>Nucleocytoviricota</taxon>
        <taxon>Megaviricetes</taxon>
        <taxon>Imitervirales</taxon>
        <taxon>Mimiviridae</taxon>
        <taxon>Megamimivirinae</taxon>
    </lineage>
</organism>
<evidence type="ECO:0008006" key="2">
    <source>
        <dbReference type="Google" id="ProtNLM"/>
    </source>
</evidence>
<evidence type="ECO:0000313" key="1">
    <source>
        <dbReference type="EMBL" id="AYV85063.1"/>
    </source>
</evidence>
<reference evidence="1" key="1">
    <citation type="submission" date="2018-10" db="EMBL/GenBank/DDBJ databases">
        <title>Hidden diversity of soil giant viruses.</title>
        <authorList>
            <person name="Schulz F."/>
            <person name="Alteio L."/>
            <person name="Goudeau D."/>
            <person name="Ryan E.M."/>
            <person name="Malmstrom R.R."/>
            <person name="Blanchard J."/>
            <person name="Woyke T."/>
        </authorList>
    </citation>
    <scope>NUCLEOTIDE SEQUENCE</scope>
    <source>
        <strain evidence="1">SAV1</strain>
    </source>
</reference>
<name>A0A3G5AGQ0_9VIRU</name>
<accession>A0A3G5AGQ0</accession>
<dbReference type="SUPFAM" id="SSF140860">
    <property type="entry name" value="Pseudo ankyrin repeat-like"/>
    <property type="match status" value="1"/>
</dbReference>
<protein>
    <recommendedName>
        <fullName evidence="2">Ankyrin repeat protein</fullName>
    </recommendedName>
</protein>
<dbReference type="EMBL" id="MK072438">
    <property type="protein sequence ID" value="AYV85063.1"/>
    <property type="molecule type" value="Genomic_DNA"/>
</dbReference>
<sequence>MDPFDQNMIQNIFQNVTRYGEVSEFTKSVNKLKNRDQHTLSSLARYLVCDNRDDMMQILIDDFGFELTDNFMKENITMIVTRPKMRQYINGLTGKDIIELLDNDSIRTAFKGAFWNADEELMVKLINFGFDINSLSYSDKKDIIERIPYYDTFKFIVENGFSLEFVDENILERIVREKNLELLELLVAFGVNINLLNNLKISEKCSKIYNFLTDTDVDPRIIAYLFYKDY</sequence>
<proteinExistence type="predicted"/>
<gene>
    <name evidence="1" type="ORF">Satyrvirus2_74</name>
</gene>